<dbReference type="Proteomes" id="UP001209570">
    <property type="component" value="Unassembled WGS sequence"/>
</dbReference>
<accession>A0AAD5Q278</accession>
<dbReference type="SMART" id="SM00535">
    <property type="entry name" value="RIBOc"/>
    <property type="match status" value="1"/>
</dbReference>
<dbReference type="CDD" id="cd00593">
    <property type="entry name" value="RIBOc"/>
    <property type="match status" value="1"/>
</dbReference>
<keyword evidence="4" id="KW-1185">Reference proteome</keyword>
<dbReference type="SUPFAM" id="SSF69065">
    <property type="entry name" value="RNase III domain-like"/>
    <property type="match status" value="1"/>
</dbReference>
<dbReference type="PANTHER" id="PTHR14950:SF37">
    <property type="entry name" value="ENDORIBONUCLEASE DICER"/>
    <property type="match status" value="1"/>
</dbReference>
<dbReference type="PANTHER" id="PTHR14950">
    <property type="entry name" value="DICER-RELATED"/>
    <property type="match status" value="1"/>
</dbReference>
<name>A0AAD5Q278_PYTIN</name>
<dbReference type="InterPro" id="IPR027417">
    <property type="entry name" value="P-loop_NTPase"/>
</dbReference>
<sequence>MEATAYALMEHQREVFELARRHNVLLCSSRRIGKTYLAAMLMRDRREDAKLALAIAASAAERTALVQQLARVCSEPVWHDDRPEARDVATTAQLFLAATRSERDDGDRSTVLTPQCRIAVMHASLFLHLLRKQLLAMQDISLLVVENMDDVHTAVPSLFRLAFPRDDVGATSESTRIFATTSTTPSRLNLDPRRNELMGRVQVINISPVVSENATQILEGSRTPPFPALLPEVFDPNDVAASARLPPGVEVRDFLLGQNEKKVDLVRVFRNELQMGNSAAIYDERKKQDRVNKFIQEAEVVYRNLGFWCLIKFVELELQANLQACLVDDDGNLNHQLRHKLQKSDKEQDDAPEAVEEEALSDVENLSLTSFLASKEIDEAKMLKRIQQEPVPCELVIVMDEVQEPDKLLQFGQRLKYTFQNKLLLLEAITHPSVGPFQIVFSDSREQPKMWRNNYERLEYLGDAVIEYLTLSYAFVRYDSWLPGSLSQWKSATVSNDALGKTALSFFGIDECMLIGSIKIDRESLSVPQGFVPSAQPPRKDAVRPNMLSLPKMFADVFEALVAAVFLDSGHDLQVVRDVFMGPLMATVSNDAYIYVCRESGLPTGNEQDMDELMLLSDDDDD</sequence>
<reference evidence="3" key="1">
    <citation type="submission" date="2021-12" db="EMBL/GenBank/DDBJ databases">
        <title>Prjna785345.</title>
        <authorList>
            <person name="Rujirawat T."/>
            <person name="Krajaejun T."/>
        </authorList>
    </citation>
    <scope>NUCLEOTIDE SEQUENCE</scope>
    <source>
        <strain evidence="3">Pi057C3</strain>
    </source>
</reference>
<evidence type="ECO:0000313" key="4">
    <source>
        <dbReference type="Proteomes" id="UP001209570"/>
    </source>
</evidence>
<dbReference type="AlphaFoldDB" id="A0AAD5Q278"/>
<organism evidence="3 4">
    <name type="scientific">Pythium insidiosum</name>
    <name type="common">Pythiosis disease agent</name>
    <dbReference type="NCBI Taxonomy" id="114742"/>
    <lineage>
        <taxon>Eukaryota</taxon>
        <taxon>Sar</taxon>
        <taxon>Stramenopiles</taxon>
        <taxon>Oomycota</taxon>
        <taxon>Peronosporomycetes</taxon>
        <taxon>Pythiales</taxon>
        <taxon>Pythiaceae</taxon>
        <taxon>Pythium</taxon>
    </lineage>
</organism>
<dbReference type="Pfam" id="PF00636">
    <property type="entry name" value="Ribonuclease_3"/>
    <property type="match status" value="1"/>
</dbReference>
<dbReference type="PROSITE" id="PS50142">
    <property type="entry name" value="RNASE_3_2"/>
    <property type="match status" value="1"/>
</dbReference>
<feature type="domain" description="RNase III" evidence="2">
    <location>
        <begin position="408"/>
        <end position="570"/>
    </location>
</feature>
<evidence type="ECO:0000313" key="3">
    <source>
        <dbReference type="EMBL" id="KAJ0392871.1"/>
    </source>
</evidence>
<dbReference type="Gene3D" id="1.10.1520.10">
    <property type="entry name" value="Ribonuclease III domain"/>
    <property type="match status" value="1"/>
</dbReference>
<protein>
    <recommendedName>
        <fullName evidence="2">RNase III domain-containing protein</fullName>
    </recommendedName>
</protein>
<evidence type="ECO:0000256" key="1">
    <source>
        <dbReference type="ARBA" id="ARBA00022801"/>
    </source>
</evidence>
<dbReference type="InterPro" id="IPR000999">
    <property type="entry name" value="RNase_III_dom"/>
</dbReference>
<keyword evidence="1" id="KW-0378">Hydrolase</keyword>
<evidence type="ECO:0000259" key="2">
    <source>
        <dbReference type="PROSITE" id="PS50142"/>
    </source>
</evidence>
<dbReference type="SUPFAM" id="SSF52540">
    <property type="entry name" value="P-loop containing nucleoside triphosphate hydrolases"/>
    <property type="match status" value="1"/>
</dbReference>
<gene>
    <name evidence="3" type="ORF">P43SY_007037</name>
</gene>
<dbReference type="Gene3D" id="3.40.50.300">
    <property type="entry name" value="P-loop containing nucleotide triphosphate hydrolases"/>
    <property type="match status" value="1"/>
</dbReference>
<dbReference type="InterPro" id="IPR036389">
    <property type="entry name" value="RNase_III_sf"/>
</dbReference>
<proteinExistence type="predicted"/>
<dbReference type="EMBL" id="JAKCXM010000560">
    <property type="protein sequence ID" value="KAJ0392871.1"/>
    <property type="molecule type" value="Genomic_DNA"/>
</dbReference>
<comment type="caution">
    <text evidence="3">The sequence shown here is derived from an EMBL/GenBank/DDBJ whole genome shotgun (WGS) entry which is preliminary data.</text>
</comment>
<dbReference type="PROSITE" id="PS00517">
    <property type="entry name" value="RNASE_3_1"/>
    <property type="match status" value="1"/>
</dbReference>
<dbReference type="GO" id="GO:0004525">
    <property type="term" value="F:ribonuclease III activity"/>
    <property type="evidence" value="ECO:0007669"/>
    <property type="project" value="InterPro"/>
</dbReference>
<dbReference type="GO" id="GO:0006396">
    <property type="term" value="P:RNA processing"/>
    <property type="evidence" value="ECO:0007669"/>
    <property type="project" value="InterPro"/>
</dbReference>